<evidence type="ECO:0000313" key="4">
    <source>
        <dbReference type="Proteomes" id="UP001520654"/>
    </source>
</evidence>
<sequence>MEPPLLQQLDAVWLLPRNPRTPGWARAFFRAQARCWGVAPQIAEAAELALSELVTNAVRHARAPRGREIGVKALWDGACLRVEVADAGPWTDLEPRGHRPDCEGGRGLAVIAAVAARWGVEPRAHGISKTVWADFPVPGSGA</sequence>
<keyword evidence="3" id="KW-0067">ATP-binding</keyword>
<dbReference type="Pfam" id="PF13581">
    <property type="entry name" value="HATPase_c_2"/>
    <property type="match status" value="1"/>
</dbReference>
<dbReference type="InterPro" id="IPR003594">
    <property type="entry name" value="HATPase_dom"/>
</dbReference>
<protein>
    <submittedName>
        <fullName evidence="3">ATP-binding protein</fullName>
    </submittedName>
</protein>
<proteinExistence type="predicted"/>
<evidence type="ECO:0000313" key="3">
    <source>
        <dbReference type="EMBL" id="MCC0098095.1"/>
    </source>
</evidence>
<dbReference type="RefSeq" id="WP_229339558.1">
    <property type="nucleotide sequence ID" value="NZ_JAINUL010000001.1"/>
</dbReference>
<dbReference type="GO" id="GO:0005524">
    <property type="term" value="F:ATP binding"/>
    <property type="evidence" value="ECO:0007669"/>
    <property type="project" value="UniProtKB-KW"/>
</dbReference>
<name>A0ABS8EAD5_9ACTN</name>
<keyword evidence="3" id="KW-0547">Nucleotide-binding</keyword>
<accession>A0ABS8EAD5</accession>
<dbReference type="EMBL" id="JAINUL010000001">
    <property type="protein sequence ID" value="MCC0098095.1"/>
    <property type="molecule type" value="Genomic_DNA"/>
</dbReference>
<keyword evidence="1" id="KW-0418">Kinase</keyword>
<evidence type="ECO:0000259" key="2">
    <source>
        <dbReference type="Pfam" id="PF13581"/>
    </source>
</evidence>
<dbReference type="Gene3D" id="3.30.565.10">
    <property type="entry name" value="Histidine kinase-like ATPase, C-terminal domain"/>
    <property type="match status" value="1"/>
</dbReference>
<dbReference type="SUPFAM" id="SSF55874">
    <property type="entry name" value="ATPase domain of HSP90 chaperone/DNA topoisomerase II/histidine kinase"/>
    <property type="match status" value="1"/>
</dbReference>
<dbReference type="InterPro" id="IPR036890">
    <property type="entry name" value="HATPase_C_sf"/>
</dbReference>
<feature type="domain" description="Histidine kinase/HSP90-like ATPase" evidence="2">
    <location>
        <begin position="23"/>
        <end position="117"/>
    </location>
</feature>
<comment type="caution">
    <text evidence="3">The sequence shown here is derived from an EMBL/GenBank/DDBJ whole genome shotgun (WGS) entry which is preliminary data.</text>
</comment>
<keyword evidence="1" id="KW-0723">Serine/threonine-protein kinase</keyword>
<dbReference type="PANTHER" id="PTHR35526">
    <property type="entry name" value="ANTI-SIGMA-F FACTOR RSBW-RELATED"/>
    <property type="match status" value="1"/>
</dbReference>
<keyword evidence="4" id="KW-1185">Reference proteome</keyword>
<dbReference type="Proteomes" id="UP001520654">
    <property type="component" value="Unassembled WGS sequence"/>
</dbReference>
<organism evidence="3 4">
    <name type="scientific">Streptomyces flavotricini</name>
    <dbReference type="NCBI Taxonomy" id="66888"/>
    <lineage>
        <taxon>Bacteria</taxon>
        <taxon>Bacillati</taxon>
        <taxon>Actinomycetota</taxon>
        <taxon>Actinomycetes</taxon>
        <taxon>Kitasatosporales</taxon>
        <taxon>Streptomycetaceae</taxon>
        <taxon>Streptomyces</taxon>
    </lineage>
</organism>
<dbReference type="InterPro" id="IPR050267">
    <property type="entry name" value="Anti-sigma-factor_SerPK"/>
</dbReference>
<dbReference type="CDD" id="cd16936">
    <property type="entry name" value="HATPase_RsbW-like"/>
    <property type="match status" value="1"/>
</dbReference>
<reference evidence="3 4" key="1">
    <citation type="submission" date="2021-08" db="EMBL/GenBank/DDBJ databases">
        <title>Genomic Architecture of Streptomyces flavotricini NGL1 and Streptomyces erythrochromogenes HMS4 With Differential Plant Beneficial attributes and laccase production capabilities.</title>
        <authorList>
            <person name="Salwan R."/>
            <person name="Kaur R."/>
            <person name="Sharma V."/>
        </authorList>
    </citation>
    <scope>NUCLEOTIDE SEQUENCE [LARGE SCALE GENOMIC DNA]</scope>
    <source>
        <strain evidence="3 4">NGL1</strain>
    </source>
</reference>
<evidence type="ECO:0000256" key="1">
    <source>
        <dbReference type="ARBA" id="ARBA00022527"/>
    </source>
</evidence>
<gene>
    <name evidence="3" type="ORF">K7B10_25645</name>
</gene>
<dbReference type="PANTHER" id="PTHR35526:SF3">
    <property type="entry name" value="ANTI-SIGMA-F FACTOR RSBW"/>
    <property type="match status" value="1"/>
</dbReference>
<keyword evidence="1" id="KW-0808">Transferase</keyword>